<dbReference type="EMBL" id="CP007806">
    <property type="protein sequence ID" value="AIG25949.1"/>
    <property type="molecule type" value="Genomic_DNA"/>
</dbReference>
<keyword evidence="5 6" id="KW-0472">Membrane</keyword>
<proteinExistence type="predicted"/>
<dbReference type="InterPro" id="IPR018365">
    <property type="entry name" value="Cell_cycle_FtsW-rel_CS"/>
</dbReference>
<protein>
    <submittedName>
        <fullName evidence="7">Rod shape-determining protein RodA</fullName>
    </submittedName>
</protein>
<feature type="transmembrane region" description="Helical" evidence="6">
    <location>
        <begin position="321"/>
        <end position="339"/>
    </location>
</feature>
<dbReference type="GO" id="GO:0005886">
    <property type="term" value="C:plasma membrane"/>
    <property type="evidence" value="ECO:0007669"/>
    <property type="project" value="TreeGrafter"/>
</dbReference>
<feature type="transmembrane region" description="Helical" evidence="6">
    <location>
        <begin position="12"/>
        <end position="30"/>
    </location>
</feature>
<evidence type="ECO:0000313" key="8">
    <source>
        <dbReference type="Proteomes" id="UP000005850"/>
    </source>
</evidence>
<dbReference type="PANTHER" id="PTHR30474:SF1">
    <property type="entry name" value="PEPTIDOGLYCAN GLYCOSYLTRANSFERASE MRDB"/>
    <property type="match status" value="1"/>
</dbReference>
<dbReference type="Pfam" id="PF01098">
    <property type="entry name" value="FTSW_RODA_SPOVE"/>
    <property type="match status" value="1"/>
</dbReference>
<feature type="transmembrane region" description="Helical" evidence="6">
    <location>
        <begin position="111"/>
        <end position="132"/>
    </location>
</feature>
<evidence type="ECO:0000313" key="7">
    <source>
        <dbReference type="EMBL" id="AIG25949.1"/>
    </source>
</evidence>
<gene>
    <name evidence="7" type="primary">rodA</name>
    <name evidence="7" type="ORF">BRLA_c016250</name>
</gene>
<feature type="transmembrane region" description="Helical" evidence="6">
    <location>
        <begin position="73"/>
        <end position="91"/>
    </location>
</feature>
<keyword evidence="4 6" id="KW-1133">Transmembrane helix</keyword>
<feature type="transmembrane region" description="Helical" evidence="6">
    <location>
        <begin position="359"/>
        <end position="379"/>
    </location>
</feature>
<dbReference type="GO" id="GO:0032153">
    <property type="term" value="C:cell division site"/>
    <property type="evidence" value="ECO:0007669"/>
    <property type="project" value="TreeGrafter"/>
</dbReference>
<dbReference type="InterPro" id="IPR001182">
    <property type="entry name" value="FtsW/RodA"/>
</dbReference>
<feature type="transmembrane region" description="Helical" evidence="6">
    <location>
        <begin position="50"/>
        <end position="66"/>
    </location>
</feature>
<evidence type="ECO:0000256" key="1">
    <source>
        <dbReference type="ARBA" id="ARBA00004141"/>
    </source>
</evidence>
<organism evidence="7 8">
    <name type="scientific">Brevibacillus laterosporus LMG 15441</name>
    <dbReference type="NCBI Taxonomy" id="1042163"/>
    <lineage>
        <taxon>Bacteria</taxon>
        <taxon>Bacillati</taxon>
        <taxon>Bacillota</taxon>
        <taxon>Bacilli</taxon>
        <taxon>Bacillales</taxon>
        <taxon>Paenibacillaceae</taxon>
        <taxon>Brevibacillus</taxon>
    </lineage>
</organism>
<dbReference type="GO" id="GO:0051301">
    <property type="term" value="P:cell division"/>
    <property type="evidence" value="ECO:0007669"/>
    <property type="project" value="InterPro"/>
</dbReference>
<accession>A0A075R263</accession>
<keyword evidence="8" id="KW-1185">Reference proteome</keyword>
<dbReference type="HOGENOM" id="CLU_029243_2_0_9"/>
<dbReference type="eggNOG" id="COG0772">
    <property type="taxonomic scope" value="Bacteria"/>
</dbReference>
<reference evidence="7 8" key="1">
    <citation type="journal article" date="2011" name="J. Bacteriol.">
        <title>Genome sequence of Brevibacillus laterosporus LMG 15441, a pathogen of invertebrates.</title>
        <authorList>
            <person name="Djukic M."/>
            <person name="Poehlein A."/>
            <person name="Thurmer A."/>
            <person name="Daniel R."/>
        </authorList>
    </citation>
    <scope>NUCLEOTIDE SEQUENCE [LARGE SCALE GENOMIC DNA]</scope>
    <source>
        <strain evidence="7 8">LMG 15441</strain>
    </source>
</reference>
<dbReference type="KEGG" id="blr:BRLA_c016250"/>
<feature type="transmembrane region" description="Helical" evidence="6">
    <location>
        <begin position="171"/>
        <end position="187"/>
    </location>
</feature>
<evidence type="ECO:0000256" key="4">
    <source>
        <dbReference type="ARBA" id="ARBA00022989"/>
    </source>
</evidence>
<dbReference type="RefSeq" id="WP_003337952.1">
    <property type="nucleotide sequence ID" value="NZ_CP007806.1"/>
</dbReference>
<evidence type="ECO:0000256" key="3">
    <source>
        <dbReference type="ARBA" id="ARBA00022960"/>
    </source>
</evidence>
<feature type="transmembrane region" description="Helical" evidence="6">
    <location>
        <begin position="292"/>
        <end position="309"/>
    </location>
</feature>
<dbReference type="AlphaFoldDB" id="A0A075R263"/>
<evidence type="ECO:0000256" key="6">
    <source>
        <dbReference type="SAM" id="Phobius"/>
    </source>
</evidence>
<dbReference type="PANTHER" id="PTHR30474">
    <property type="entry name" value="CELL CYCLE PROTEIN"/>
    <property type="match status" value="1"/>
</dbReference>
<dbReference type="Proteomes" id="UP000005850">
    <property type="component" value="Chromosome"/>
</dbReference>
<comment type="subcellular location">
    <subcellularLocation>
        <location evidence="1">Membrane</location>
        <topology evidence="1">Multi-pass membrane protein</topology>
    </subcellularLocation>
</comment>
<sequence>MNIIYKHLKKLDWLIMLILVIFLTTSLLFIYSSQQTGQYGQTNFVGKQTIYYVIGFALMLYISILDMEQIKKLSWVFYVFCLLCIIVLKFSPEKIAPILNGAKRWFSLPGIGSIQPSEFLKVAIILLASYLVMEHQKKHILKTIGSDLLLIAKLLGITLLPSILVYTQPDTGMVILYLISIIAIMFLSQLQTKLILTLSLIPAFLVSFLLYLYFELPDVFRTYVLSLFSGHRQQRILGWLDPSTFKDEGYQSMQSLLAIGSGGLEGKGIGQGNVYIPEKHSDFIFATIGEEGGYIIAVLIVSLFFILMYRVIKIGNESNDIFCACVCSGIVAVLTFQTFQNIGMTIGLMPVKGIALPFLSYGGSSLLSNMILIGIVLSMRKQYRR</sequence>
<dbReference type="STRING" id="1042163.BRLA_c016250"/>
<evidence type="ECO:0000256" key="2">
    <source>
        <dbReference type="ARBA" id="ARBA00022692"/>
    </source>
</evidence>
<dbReference type="GO" id="GO:0008360">
    <property type="term" value="P:regulation of cell shape"/>
    <property type="evidence" value="ECO:0007669"/>
    <property type="project" value="UniProtKB-KW"/>
</dbReference>
<dbReference type="PROSITE" id="PS00428">
    <property type="entry name" value="FTSW_RODA_SPOVE"/>
    <property type="match status" value="1"/>
</dbReference>
<evidence type="ECO:0000256" key="5">
    <source>
        <dbReference type="ARBA" id="ARBA00023136"/>
    </source>
</evidence>
<keyword evidence="2 6" id="KW-0812">Transmembrane</keyword>
<name>A0A075R263_BRELA</name>
<feature type="transmembrane region" description="Helical" evidence="6">
    <location>
        <begin position="194"/>
        <end position="214"/>
    </location>
</feature>
<feature type="transmembrane region" description="Helical" evidence="6">
    <location>
        <begin position="144"/>
        <end position="165"/>
    </location>
</feature>
<dbReference type="GO" id="GO:0015648">
    <property type="term" value="F:lipid-linked peptidoglycan transporter activity"/>
    <property type="evidence" value="ECO:0007669"/>
    <property type="project" value="TreeGrafter"/>
</dbReference>
<keyword evidence="3" id="KW-0133">Cell shape</keyword>